<dbReference type="AlphaFoldDB" id="A0A7R9AEU3"/>
<feature type="compositionally biased region" description="Basic and acidic residues" evidence="1">
    <location>
        <begin position="125"/>
        <end position="135"/>
    </location>
</feature>
<dbReference type="EMBL" id="CAJPEV010004744">
    <property type="protein sequence ID" value="CAG0902245.1"/>
    <property type="molecule type" value="Genomic_DNA"/>
</dbReference>
<evidence type="ECO:0000313" key="3">
    <source>
        <dbReference type="EMBL" id="CAD7252708.1"/>
    </source>
</evidence>
<name>A0A7R9AEU3_9CRUS</name>
<dbReference type="EMBL" id="LR904261">
    <property type="protein sequence ID" value="CAD7252708.1"/>
    <property type="molecule type" value="Genomic_DNA"/>
</dbReference>
<evidence type="ECO:0000256" key="1">
    <source>
        <dbReference type="SAM" id="MobiDB-lite"/>
    </source>
</evidence>
<accession>A0A7R9AEU3</accession>
<sequence>MVASAFLIFGLPFVVALAVGIVVFSVYVLLAKKFRLNWFEKNLLENAVQVAEDQTEETADSGFLTPFGPGARILPLSPMLVRLFPLLSITAKQSANLARPPGELSVPGSLARAASDVIPGPDEEERGRTSFESRPRIPSMHSSLDIGMIDSALYVTHVSNPALYVTLVSDPYRLRSLDCGVPRRSYRFLSPFPVILETGFE</sequence>
<proteinExistence type="predicted"/>
<protein>
    <submittedName>
        <fullName evidence="3">Uncharacterized protein</fullName>
    </submittedName>
</protein>
<feature type="transmembrane region" description="Helical" evidence="2">
    <location>
        <begin position="6"/>
        <end position="30"/>
    </location>
</feature>
<feature type="region of interest" description="Disordered" evidence="1">
    <location>
        <begin position="115"/>
        <end position="136"/>
    </location>
</feature>
<keyword evidence="2" id="KW-0812">Transmembrane</keyword>
<evidence type="ECO:0000313" key="4">
    <source>
        <dbReference type="Proteomes" id="UP000677054"/>
    </source>
</evidence>
<keyword evidence="2" id="KW-1133">Transmembrane helix</keyword>
<keyword evidence="2" id="KW-0472">Membrane</keyword>
<evidence type="ECO:0000256" key="2">
    <source>
        <dbReference type="SAM" id="Phobius"/>
    </source>
</evidence>
<gene>
    <name evidence="3" type="ORF">DSTB1V02_LOCUS12464</name>
</gene>
<dbReference type="Proteomes" id="UP000677054">
    <property type="component" value="Unassembled WGS sequence"/>
</dbReference>
<keyword evidence="4" id="KW-1185">Reference proteome</keyword>
<dbReference type="OrthoDB" id="8196263at2759"/>
<organism evidence="3">
    <name type="scientific">Darwinula stevensoni</name>
    <dbReference type="NCBI Taxonomy" id="69355"/>
    <lineage>
        <taxon>Eukaryota</taxon>
        <taxon>Metazoa</taxon>
        <taxon>Ecdysozoa</taxon>
        <taxon>Arthropoda</taxon>
        <taxon>Crustacea</taxon>
        <taxon>Oligostraca</taxon>
        <taxon>Ostracoda</taxon>
        <taxon>Podocopa</taxon>
        <taxon>Podocopida</taxon>
        <taxon>Darwinulocopina</taxon>
        <taxon>Darwinuloidea</taxon>
        <taxon>Darwinulidae</taxon>
        <taxon>Darwinula</taxon>
    </lineage>
</organism>
<reference evidence="3" key="1">
    <citation type="submission" date="2020-11" db="EMBL/GenBank/DDBJ databases">
        <authorList>
            <person name="Tran Van P."/>
        </authorList>
    </citation>
    <scope>NUCLEOTIDE SEQUENCE</scope>
</reference>